<dbReference type="FunFam" id="3.40.50.720:FF:000084">
    <property type="entry name" value="Short-chain dehydrogenase reductase"/>
    <property type="match status" value="1"/>
</dbReference>
<evidence type="ECO:0000256" key="2">
    <source>
        <dbReference type="ARBA" id="ARBA00022857"/>
    </source>
</evidence>
<dbReference type="AlphaFoldDB" id="A0A1L9TE48"/>
<dbReference type="VEuPathDB" id="FungiDB:ASPSYDRAFT_46847"/>
<dbReference type="Pfam" id="PF13561">
    <property type="entry name" value="adh_short_C2"/>
    <property type="match status" value="1"/>
</dbReference>
<dbReference type="SUPFAM" id="SSF51735">
    <property type="entry name" value="NAD(P)-binding Rossmann-fold domains"/>
    <property type="match status" value="1"/>
</dbReference>
<accession>A0A1L9TE48</accession>
<dbReference type="GeneID" id="63763398"/>
<dbReference type="OrthoDB" id="5840532at2759"/>
<dbReference type="PANTHER" id="PTHR42760:SF124">
    <property type="entry name" value="SHORT-CHAIN DEHYDROGENASE_REDUCTASE"/>
    <property type="match status" value="1"/>
</dbReference>
<dbReference type="InterPro" id="IPR036291">
    <property type="entry name" value="NAD(P)-bd_dom_sf"/>
</dbReference>
<sequence>MAAVTFPGAALVTGAAGGIGAATAIAFAKAGCTRIAITDIQPSKLEKTRQEIVEILSKANTTTNTTTTAKDDNINVIAIPGDITSEPFIETLIANAFNTLGRLDYVVNCAGVLQNDFARSTDVSAQQFDFINSVNYRGTWLVSRAALKRMLTQEPLTEEAESWRPGQRGSIVNIASQLGVVSRAGAAAYCASKAAVVGLTRADAIDFSKDLIRVNCVCPGVIDTNMTTSSPERVEAMAPAVNVAPMGRMGDPREVADAVLFLSSSRASFVQGHALVVDGGYVIN</sequence>
<protein>
    <submittedName>
        <fullName evidence="3">Uncharacterized protein</fullName>
    </submittedName>
</protein>
<dbReference type="PRINTS" id="PR00080">
    <property type="entry name" value="SDRFAMILY"/>
</dbReference>
<dbReference type="CDD" id="cd05233">
    <property type="entry name" value="SDR_c"/>
    <property type="match status" value="1"/>
</dbReference>
<dbReference type="STRING" id="1036612.A0A1L9TE48"/>
<reference evidence="4" key="1">
    <citation type="journal article" date="2017" name="Genome Biol.">
        <title>Comparative genomics reveals high biological diversity and specific adaptations in the industrially and medically important fungal genus Aspergillus.</title>
        <authorList>
            <person name="de Vries R.P."/>
            <person name="Riley R."/>
            <person name="Wiebenga A."/>
            <person name="Aguilar-Osorio G."/>
            <person name="Amillis S."/>
            <person name="Uchima C.A."/>
            <person name="Anderluh G."/>
            <person name="Asadollahi M."/>
            <person name="Askin M."/>
            <person name="Barry K."/>
            <person name="Battaglia E."/>
            <person name="Bayram O."/>
            <person name="Benocci T."/>
            <person name="Braus-Stromeyer S.A."/>
            <person name="Caldana C."/>
            <person name="Canovas D."/>
            <person name="Cerqueira G.C."/>
            <person name="Chen F."/>
            <person name="Chen W."/>
            <person name="Choi C."/>
            <person name="Clum A."/>
            <person name="Dos Santos R.A."/>
            <person name="Damasio A.R."/>
            <person name="Diallinas G."/>
            <person name="Emri T."/>
            <person name="Fekete E."/>
            <person name="Flipphi M."/>
            <person name="Freyberg S."/>
            <person name="Gallo A."/>
            <person name="Gournas C."/>
            <person name="Habgood R."/>
            <person name="Hainaut M."/>
            <person name="Harispe M.L."/>
            <person name="Henrissat B."/>
            <person name="Hilden K.S."/>
            <person name="Hope R."/>
            <person name="Hossain A."/>
            <person name="Karabika E."/>
            <person name="Karaffa L."/>
            <person name="Karanyi Z."/>
            <person name="Krasevec N."/>
            <person name="Kuo A."/>
            <person name="Kusch H."/>
            <person name="LaButti K."/>
            <person name="Lagendijk E.L."/>
            <person name="Lapidus A."/>
            <person name="Levasseur A."/>
            <person name="Lindquist E."/>
            <person name="Lipzen A."/>
            <person name="Logrieco A.F."/>
            <person name="MacCabe A."/>
            <person name="Maekelae M.R."/>
            <person name="Malavazi I."/>
            <person name="Melin P."/>
            <person name="Meyer V."/>
            <person name="Mielnichuk N."/>
            <person name="Miskei M."/>
            <person name="Molnar A.P."/>
            <person name="Mule G."/>
            <person name="Ngan C.Y."/>
            <person name="Orejas M."/>
            <person name="Orosz E."/>
            <person name="Ouedraogo J.P."/>
            <person name="Overkamp K.M."/>
            <person name="Park H.-S."/>
            <person name="Perrone G."/>
            <person name="Piumi F."/>
            <person name="Punt P.J."/>
            <person name="Ram A.F."/>
            <person name="Ramon A."/>
            <person name="Rauscher S."/>
            <person name="Record E."/>
            <person name="Riano-Pachon D.M."/>
            <person name="Robert V."/>
            <person name="Roehrig J."/>
            <person name="Ruller R."/>
            <person name="Salamov A."/>
            <person name="Salih N.S."/>
            <person name="Samson R.A."/>
            <person name="Sandor E."/>
            <person name="Sanguinetti M."/>
            <person name="Schuetze T."/>
            <person name="Sepcic K."/>
            <person name="Shelest E."/>
            <person name="Sherlock G."/>
            <person name="Sophianopoulou V."/>
            <person name="Squina F.M."/>
            <person name="Sun H."/>
            <person name="Susca A."/>
            <person name="Todd R.B."/>
            <person name="Tsang A."/>
            <person name="Unkles S.E."/>
            <person name="van de Wiele N."/>
            <person name="van Rossen-Uffink D."/>
            <person name="Oliveira J.V."/>
            <person name="Vesth T.C."/>
            <person name="Visser J."/>
            <person name="Yu J.-H."/>
            <person name="Zhou M."/>
            <person name="Andersen M.R."/>
            <person name="Archer D.B."/>
            <person name="Baker S.E."/>
            <person name="Benoit I."/>
            <person name="Brakhage A.A."/>
            <person name="Braus G.H."/>
            <person name="Fischer R."/>
            <person name="Frisvad J.C."/>
            <person name="Goldman G.H."/>
            <person name="Houbraken J."/>
            <person name="Oakley B."/>
            <person name="Pocsi I."/>
            <person name="Scazzocchio C."/>
            <person name="Seiboth B."/>
            <person name="vanKuyk P.A."/>
            <person name="Wortman J."/>
            <person name="Dyer P.S."/>
            <person name="Grigoriev I.V."/>
        </authorList>
    </citation>
    <scope>NUCLEOTIDE SEQUENCE [LARGE SCALE GENOMIC DNA]</scope>
    <source>
        <strain evidence="4">CBS 593.65</strain>
    </source>
</reference>
<dbReference type="Gene3D" id="3.40.50.720">
    <property type="entry name" value="NAD(P)-binding Rossmann-like Domain"/>
    <property type="match status" value="1"/>
</dbReference>
<name>A0A1L9TE48_9EURO</name>
<dbReference type="EMBL" id="KV878588">
    <property type="protein sequence ID" value="OJJ57661.1"/>
    <property type="molecule type" value="Genomic_DNA"/>
</dbReference>
<comment type="similarity">
    <text evidence="1">Belongs to the short-chain dehydrogenases/reductases (SDR) family.</text>
</comment>
<evidence type="ECO:0000313" key="3">
    <source>
        <dbReference type="EMBL" id="OJJ57661.1"/>
    </source>
</evidence>
<keyword evidence="4" id="KW-1185">Reference proteome</keyword>
<evidence type="ECO:0000313" key="4">
    <source>
        <dbReference type="Proteomes" id="UP000184356"/>
    </source>
</evidence>
<dbReference type="Proteomes" id="UP000184356">
    <property type="component" value="Unassembled WGS sequence"/>
</dbReference>
<keyword evidence="2" id="KW-0521">NADP</keyword>
<dbReference type="PRINTS" id="PR00081">
    <property type="entry name" value="GDHRDH"/>
</dbReference>
<dbReference type="InterPro" id="IPR002347">
    <property type="entry name" value="SDR_fam"/>
</dbReference>
<dbReference type="RefSeq" id="XP_040701467.1">
    <property type="nucleotide sequence ID" value="XM_040847325.1"/>
</dbReference>
<organism evidence="3 4">
    <name type="scientific">Aspergillus sydowii CBS 593.65</name>
    <dbReference type="NCBI Taxonomy" id="1036612"/>
    <lineage>
        <taxon>Eukaryota</taxon>
        <taxon>Fungi</taxon>
        <taxon>Dikarya</taxon>
        <taxon>Ascomycota</taxon>
        <taxon>Pezizomycotina</taxon>
        <taxon>Eurotiomycetes</taxon>
        <taxon>Eurotiomycetidae</taxon>
        <taxon>Eurotiales</taxon>
        <taxon>Aspergillaceae</taxon>
        <taxon>Aspergillus</taxon>
        <taxon>Aspergillus subgen. Nidulantes</taxon>
    </lineage>
</organism>
<proteinExistence type="inferred from homology"/>
<gene>
    <name evidence="3" type="ORF">ASPSYDRAFT_46847</name>
</gene>
<dbReference type="GO" id="GO:0016616">
    <property type="term" value="F:oxidoreductase activity, acting on the CH-OH group of donors, NAD or NADP as acceptor"/>
    <property type="evidence" value="ECO:0007669"/>
    <property type="project" value="TreeGrafter"/>
</dbReference>
<dbReference type="PANTHER" id="PTHR42760">
    <property type="entry name" value="SHORT-CHAIN DEHYDROGENASES/REDUCTASES FAMILY MEMBER"/>
    <property type="match status" value="1"/>
</dbReference>
<evidence type="ECO:0000256" key="1">
    <source>
        <dbReference type="ARBA" id="ARBA00006484"/>
    </source>
</evidence>